<proteinExistence type="inferred from homology"/>
<dbReference type="GO" id="GO:0015689">
    <property type="term" value="P:molybdate ion transport"/>
    <property type="evidence" value="ECO:0007669"/>
    <property type="project" value="InterPro"/>
</dbReference>
<dbReference type="InterPro" id="IPR016462">
    <property type="entry name" value="ModE"/>
</dbReference>
<dbReference type="PANTHER" id="PTHR30432:SF1">
    <property type="entry name" value="DNA-BINDING TRANSCRIPTIONAL DUAL REGULATOR MODE"/>
    <property type="match status" value="1"/>
</dbReference>
<dbReference type="InterPro" id="IPR004606">
    <property type="entry name" value="Mop_domain"/>
</dbReference>
<sequence length="261" mass="27436">MQTSMNTPAFADALGHLRSDRRIDILRQIGEQGSISKAARAVGVSYKAAWQAVDTLTNLAGVPLLDRAVGGRGGGGARLTEAGEQLLAAAEALKDARVQAVQAMAAQQGHVQPHAATARRLEVRTSMRNQWPCVVQEMQSEGQIVLVHLSSAVSPEFRVRARITRESAELLGLHGGIAVQALCKATAVSALPRGDVSEPPQENCWSGSVTRISRGALGDEVAARIGKGLQIVGFSAPGSGLRARSRVLMRVDESAVVLALG</sequence>
<evidence type="ECO:0000256" key="1">
    <source>
        <dbReference type="ARBA" id="ARBA00008110"/>
    </source>
</evidence>
<comment type="caution">
    <text evidence="6">The sequence shown here is derived from an EMBL/GenBank/DDBJ whole genome shotgun (WGS) entry which is preliminary data.</text>
</comment>
<keyword evidence="3" id="KW-0500">Molybdenum</keyword>
<dbReference type="InterPro" id="IPR036390">
    <property type="entry name" value="WH_DNA-bd_sf"/>
</dbReference>
<dbReference type="PROSITE" id="PS51866">
    <property type="entry name" value="MOP"/>
    <property type="match status" value="1"/>
</dbReference>
<keyword evidence="2" id="KW-0813">Transport</keyword>
<dbReference type="PANTHER" id="PTHR30432">
    <property type="entry name" value="TRANSCRIPTIONAL REGULATOR MODE"/>
    <property type="match status" value="1"/>
</dbReference>
<comment type="similarity">
    <text evidence="1">Belongs to the ModE family.</text>
</comment>
<dbReference type="GO" id="GO:0003700">
    <property type="term" value="F:DNA-binding transcription factor activity"/>
    <property type="evidence" value="ECO:0007669"/>
    <property type="project" value="InterPro"/>
</dbReference>
<dbReference type="PIRSF" id="PIRSF005763">
    <property type="entry name" value="Txn_reg_ModE"/>
    <property type="match status" value="1"/>
</dbReference>
<dbReference type="Gene3D" id="1.10.10.10">
    <property type="entry name" value="Winged helix-like DNA-binding domain superfamily/Winged helix DNA-binding domain"/>
    <property type="match status" value="1"/>
</dbReference>
<dbReference type="GO" id="GO:0030151">
    <property type="term" value="F:molybdenum ion binding"/>
    <property type="evidence" value="ECO:0007669"/>
    <property type="project" value="InterPro"/>
</dbReference>
<dbReference type="EMBL" id="VSSQ01010444">
    <property type="protein sequence ID" value="MPM44360.1"/>
    <property type="molecule type" value="Genomic_DNA"/>
</dbReference>
<dbReference type="Gene3D" id="2.40.50.100">
    <property type="match status" value="1"/>
</dbReference>
<organism evidence="6">
    <name type="scientific">bioreactor metagenome</name>
    <dbReference type="NCBI Taxonomy" id="1076179"/>
    <lineage>
        <taxon>unclassified sequences</taxon>
        <taxon>metagenomes</taxon>
        <taxon>ecological metagenomes</taxon>
    </lineage>
</organism>
<dbReference type="InterPro" id="IPR036388">
    <property type="entry name" value="WH-like_DNA-bd_sf"/>
</dbReference>
<accession>A0A644ZTR1</accession>
<evidence type="ECO:0000259" key="5">
    <source>
        <dbReference type="PROSITE" id="PS51866"/>
    </source>
</evidence>
<keyword evidence="4" id="KW-0677">Repeat</keyword>
<name>A0A644ZTR1_9ZZZZ</name>
<dbReference type="AlphaFoldDB" id="A0A644ZTR1"/>
<evidence type="ECO:0000256" key="4">
    <source>
        <dbReference type="ARBA" id="ARBA00022737"/>
    </source>
</evidence>
<reference evidence="6" key="1">
    <citation type="submission" date="2019-08" db="EMBL/GenBank/DDBJ databases">
        <authorList>
            <person name="Kucharzyk K."/>
            <person name="Murdoch R.W."/>
            <person name="Higgins S."/>
            <person name="Loffler F."/>
        </authorList>
    </citation>
    <scope>NUCLEOTIDE SEQUENCE</scope>
</reference>
<evidence type="ECO:0000256" key="2">
    <source>
        <dbReference type="ARBA" id="ARBA00022448"/>
    </source>
</evidence>
<dbReference type="SUPFAM" id="SSF50331">
    <property type="entry name" value="MOP-like"/>
    <property type="match status" value="1"/>
</dbReference>
<dbReference type="InterPro" id="IPR008995">
    <property type="entry name" value="Mo/tungstate-bd_C_term_dom"/>
</dbReference>
<evidence type="ECO:0000313" key="6">
    <source>
        <dbReference type="EMBL" id="MPM44360.1"/>
    </source>
</evidence>
<dbReference type="SUPFAM" id="SSF46785">
    <property type="entry name" value="Winged helix' DNA-binding domain"/>
    <property type="match status" value="1"/>
</dbReference>
<protein>
    <recommendedName>
        <fullName evidence="5">Mop domain-containing protein</fullName>
    </recommendedName>
</protein>
<feature type="domain" description="Mop" evidence="5">
    <location>
        <begin position="124"/>
        <end position="192"/>
    </location>
</feature>
<dbReference type="InterPro" id="IPR005116">
    <property type="entry name" value="Transp-assoc_OB_typ1"/>
</dbReference>
<dbReference type="Pfam" id="PF03459">
    <property type="entry name" value="TOBE"/>
    <property type="match status" value="1"/>
</dbReference>
<gene>
    <name evidence="6" type="ORF">SDC9_91038</name>
</gene>
<dbReference type="InterPro" id="IPR051815">
    <property type="entry name" value="Molybdate_resp_trans_reg"/>
</dbReference>
<evidence type="ECO:0000256" key="3">
    <source>
        <dbReference type="ARBA" id="ARBA00022505"/>
    </source>
</evidence>
<dbReference type="InterPro" id="IPR000847">
    <property type="entry name" value="LysR_HTH_N"/>
</dbReference>
<dbReference type="Pfam" id="PF00126">
    <property type="entry name" value="HTH_1"/>
    <property type="match status" value="1"/>
</dbReference>